<evidence type="ECO:0000256" key="5">
    <source>
        <dbReference type="ARBA" id="ARBA00022614"/>
    </source>
</evidence>
<evidence type="ECO:0000256" key="10">
    <source>
        <dbReference type="ARBA" id="ARBA00022840"/>
    </source>
</evidence>
<comment type="function">
    <text evidence="1">Confers resistance to late blight (Phytophthora infestans) races carrying the avirulence gene Avr1. Resistance proteins guard the plant against pathogens that contain an appropriate avirulence protein via an indirect interaction with this avirulence protein. That triggers a defense system including the hypersensitive response, which restricts the pathogen growth.</text>
</comment>
<dbReference type="SUPFAM" id="SSF52540">
    <property type="entry name" value="P-loop containing nucleoside triphosphate hydrolases"/>
    <property type="match status" value="1"/>
</dbReference>
<dbReference type="EMBL" id="SDRB02012189">
    <property type="protein sequence ID" value="THF98515.1"/>
    <property type="molecule type" value="Genomic_DNA"/>
</dbReference>
<dbReference type="InterPro" id="IPR002182">
    <property type="entry name" value="NB-ARC"/>
</dbReference>
<dbReference type="GO" id="GO:0005524">
    <property type="term" value="F:ATP binding"/>
    <property type="evidence" value="ECO:0007669"/>
    <property type="project" value="UniProtKB-KW"/>
</dbReference>
<dbReference type="FunFam" id="1.10.10.10:FF:000322">
    <property type="entry name" value="Probable disease resistance protein At1g63360"/>
    <property type="match status" value="1"/>
</dbReference>
<keyword evidence="7" id="KW-0677">Repeat</keyword>
<feature type="domain" description="NB-ARC" evidence="11">
    <location>
        <begin position="168"/>
        <end position="331"/>
    </location>
</feature>
<evidence type="ECO:0000256" key="9">
    <source>
        <dbReference type="ARBA" id="ARBA00022821"/>
    </source>
</evidence>
<evidence type="ECO:0000256" key="3">
    <source>
        <dbReference type="ARBA" id="ARBA00008894"/>
    </source>
</evidence>
<evidence type="ECO:0000256" key="4">
    <source>
        <dbReference type="ARBA" id="ARBA00022490"/>
    </source>
</evidence>
<comment type="caution">
    <text evidence="14">The sequence shown here is derived from an EMBL/GenBank/DDBJ whole genome shotgun (WGS) entry which is preliminary data.</text>
</comment>
<accession>A0A4S4DAH3</accession>
<reference evidence="14 15" key="1">
    <citation type="journal article" date="2018" name="Proc. Natl. Acad. Sci. U.S.A.">
        <title>Draft genome sequence of Camellia sinensis var. sinensis provides insights into the evolution of the tea genome and tea quality.</title>
        <authorList>
            <person name="Wei C."/>
            <person name="Yang H."/>
            <person name="Wang S."/>
            <person name="Zhao J."/>
            <person name="Liu C."/>
            <person name="Gao L."/>
            <person name="Xia E."/>
            <person name="Lu Y."/>
            <person name="Tai Y."/>
            <person name="She G."/>
            <person name="Sun J."/>
            <person name="Cao H."/>
            <person name="Tong W."/>
            <person name="Gao Q."/>
            <person name="Li Y."/>
            <person name="Deng W."/>
            <person name="Jiang X."/>
            <person name="Wang W."/>
            <person name="Chen Q."/>
            <person name="Zhang S."/>
            <person name="Li H."/>
            <person name="Wu J."/>
            <person name="Wang P."/>
            <person name="Li P."/>
            <person name="Shi C."/>
            <person name="Zheng F."/>
            <person name="Jian J."/>
            <person name="Huang B."/>
            <person name="Shan D."/>
            <person name="Shi M."/>
            <person name="Fang C."/>
            <person name="Yue Y."/>
            <person name="Li F."/>
            <person name="Li D."/>
            <person name="Wei S."/>
            <person name="Han B."/>
            <person name="Jiang C."/>
            <person name="Yin Y."/>
            <person name="Xia T."/>
            <person name="Zhang Z."/>
            <person name="Bennetzen J.L."/>
            <person name="Zhao S."/>
            <person name="Wan X."/>
        </authorList>
    </citation>
    <scope>NUCLEOTIDE SEQUENCE [LARGE SCALE GENOMIC DNA]</scope>
    <source>
        <strain evidence="15">cv. Shuchazao</strain>
        <tissue evidence="14">Leaf</tissue>
    </source>
</reference>
<keyword evidence="15" id="KW-1185">Reference proteome</keyword>
<dbReference type="InterPro" id="IPR055414">
    <property type="entry name" value="LRR_R13L4/SHOC2-like"/>
</dbReference>
<evidence type="ECO:0000256" key="2">
    <source>
        <dbReference type="ARBA" id="ARBA00004496"/>
    </source>
</evidence>
<dbReference type="InterPro" id="IPR058922">
    <property type="entry name" value="WHD_DRP"/>
</dbReference>
<dbReference type="GO" id="GO:0051607">
    <property type="term" value="P:defense response to virus"/>
    <property type="evidence" value="ECO:0007669"/>
    <property type="project" value="UniProtKB-ARBA"/>
</dbReference>
<dbReference type="Gene3D" id="3.80.10.10">
    <property type="entry name" value="Ribonuclease Inhibitor"/>
    <property type="match status" value="1"/>
</dbReference>
<dbReference type="Pfam" id="PF23598">
    <property type="entry name" value="LRR_14"/>
    <property type="match status" value="1"/>
</dbReference>
<dbReference type="PANTHER" id="PTHR23155:SF1152">
    <property type="entry name" value="AAA+ ATPASE DOMAIN-CONTAINING PROTEIN"/>
    <property type="match status" value="1"/>
</dbReference>
<evidence type="ECO:0000313" key="15">
    <source>
        <dbReference type="Proteomes" id="UP000306102"/>
    </source>
</evidence>
<dbReference type="Gene3D" id="1.10.10.10">
    <property type="entry name" value="Winged helix-like DNA-binding domain superfamily/Winged helix DNA-binding domain"/>
    <property type="match status" value="1"/>
</dbReference>
<dbReference type="InterPro" id="IPR042197">
    <property type="entry name" value="Apaf_helical"/>
</dbReference>
<comment type="subcellular location">
    <subcellularLocation>
        <location evidence="2">Cytoplasm</location>
    </subcellularLocation>
</comment>
<dbReference type="Proteomes" id="UP000306102">
    <property type="component" value="Unassembled WGS sequence"/>
</dbReference>
<dbReference type="PRINTS" id="PR00364">
    <property type="entry name" value="DISEASERSIST"/>
</dbReference>
<evidence type="ECO:0000313" key="14">
    <source>
        <dbReference type="EMBL" id="THF98515.1"/>
    </source>
</evidence>
<evidence type="ECO:0000256" key="6">
    <source>
        <dbReference type="ARBA" id="ARBA00022667"/>
    </source>
</evidence>
<dbReference type="Pfam" id="PF00931">
    <property type="entry name" value="NB-ARC"/>
    <property type="match status" value="1"/>
</dbReference>
<proteinExistence type="inferred from homology"/>
<dbReference type="InterPro" id="IPR036388">
    <property type="entry name" value="WH-like_DNA-bd_sf"/>
</dbReference>
<keyword evidence="10" id="KW-0067">ATP-binding</keyword>
<feature type="domain" description="Disease resistance R13L4/SHOC-2-like LRR" evidence="13">
    <location>
        <begin position="573"/>
        <end position="876"/>
    </location>
</feature>
<keyword evidence="9" id="KW-0611">Plant defense</keyword>
<evidence type="ECO:0000256" key="7">
    <source>
        <dbReference type="ARBA" id="ARBA00022737"/>
    </source>
</evidence>
<keyword evidence="6" id="KW-0381">Hypersensitive response</keyword>
<dbReference type="InterPro" id="IPR027417">
    <property type="entry name" value="P-loop_NTPase"/>
</dbReference>
<evidence type="ECO:0000259" key="13">
    <source>
        <dbReference type="Pfam" id="PF23598"/>
    </source>
</evidence>
<dbReference type="SUPFAM" id="SSF52058">
    <property type="entry name" value="L domain-like"/>
    <property type="match status" value="1"/>
</dbReference>
<dbReference type="STRING" id="542762.A0A4S4DAH3"/>
<feature type="domain" description="Disease resistance protein winged helix" evidence="12">
    <location>
        <begin position="414"/>
        <end position="484"/>
    </location>
</feature>
<dbReference type="Gene3D" id="1.10.8.430">
    <property type="entry name" value="Helical domain of apoptotic protease-activating factors"/>
    <property type="match status" value="1"/>
</dbReference>
<dbReference type="GO" id="GO:0043531">
    <property type="term" value="F:ADP binding"/>
    <property type="evidence" value="ECO:0007669"/>
    <property type="project" value="InterPro"/>
</dbReference>
<keyword evidence="8" id="KW-0547">Nucleotide-binding</keyword>
<evidence type="ECO:0000256" key="8">
    <source>
        <dbReference type="ARBA" id="ARBA00022741"/>
    </source>
</evidence>
<dbReference type="GO" id="GO:0009626">
    <property type="term" value="P:plant-type hypersensitive response"/>
    <property type="evidence" value="ECO:0007669"/>
    <property type="project" value="UniProtKB-KW"/>
</dbReference>
<evidence type="ECO:0000259" key="11">
    <source>
        <dbReference type="Pfam" id="PF00931"/>
    </source>
</evidence>
<comment type="similarity">
    <text evidence="3">Belongs to the disease resistance NB-LRR family.</text>
</comment>
<dbReference type="PANTHER" id="PTHR23155">
    <property type="entry name" value="DISEASE RESISTANCE PROTEIN RP"/>
    <property type="match status" value="1"/>
</dbReference>
<dbReference type="Gene3D" id="3.40.50.300">
    <property type="entry name" value="P-loop containing nucleotide triphosphate hydrolases"/>
    <property type="match status" value="1"/>
</dbReference>
<protein>
    <submittedName>
        <fullName evidence="14">Uncharacterized protein</fullName>
    </submittedName>
</protein>
<evidence type="ECO:0000256" key="1">
    <source>
        <dbReference type="ARBA" id="ARBA00002074"/>
    </source>
</evidence>
<dbReference type="Pfam" id="PF23559">
    <property type="entry name" value="WHD_DRP"/>
    <property type="match status" value="1"/>
</dbReference>
<evidence type="ECO:0000259" key="12">
    <source>
        <dbReference type="Pfam" id="PF23559"/>
    </source>
</evidence>
<sequence>MGENYCVLKKLNHLMINKACNLTADQIDHIDSFYRRLRFLAIILKDMDEKQQQHELNHEAKTLPMQIYYLICKTRQLIRFFDVEVPGQRDSNNNGDSFFDILIGINIMEEIKTIEAKVVQFYDQINQIQLLQNFSDGVHSSMSMSMENRTMVDEEITVGFDDEALTIKKLLAGGKKQLQMISIVGMPGLGKTTLATKLYNDPYITHYFHIRAWTYASQLPTKTDMLLDILRSVNVDEIENMTNEKLGEKLYKQLKGKRYLIVIDDLWDIGAWIDLKTYFPNDNNGSRVMFTSRLKELSMHASPDCHPHCLRFLTEEESWDLLQLKVFQNESCPPELIKIGKQIMKKCEGLPLAIVIIAGLLAKNIKTQESWIQVAQRVSSYIVSDPNQYLDTLALSYNHLPRHLKPCFLYLGAFPEDQEIPVQKLICLWVAEGFIQKIGQRSLEEVAEDYLMDLIQRSLVIVAKKRFDGRIKTCRMHDLLRDLCLKKAREINFLQWIHNYKDAYPPPSSNYKANNQCRLCIHSDFLGKRGHVLLKFYSPAVVQSLSCFRNKFQMEMSYNNNPFGDVCSFICWTLKLLRVLDVWYVNAFFSREFSRELTQLVNLRYLAINLISSYELPPSISNLSNLETLIISTQWSEVILPCNVWKIPKLRHLYAKGGAKVYVSLCSEEAVTDHNHPSILENLRTIANLNCYGFIQDLLARTPFLTELGICGQLFSDSENWMFLNLEFLRHLETLKLSSNFFPRHPTTLREVKFPANIKRLTLKGTGIKWEEISVLGMMLPNLELLKLENGAAWGQQWATTDDAFPQLKFLKLKYLNVKQWITCSSQFPSLQHLLLERCEDLKEIPSSLADILSLQLIEVNYCRSTVDESVRKIKEEQESIGNNWLKVLIKRKQPWAP</sequence>
<dbReference type="AlphaFoldDB" id="A0A4S4DAH3"/>
<keyword evidence="4" id="KW-0963">Cytoplasm</keyword>
<name>A0A4S4DAH3_CAMSN</name>
<dbReference type="FunFam" id="3.40.50.300:FF:001091">
    <property type="entry name" value="Probable disease resistance protein At1g61300"/>
    <property type="match status" value="1"/>
</dbReference>
<dbReference type="InterPro" id="IPR032675">
    <property type="entry name" value="LRR_dom_sf"/>
</dbReference>
<keyword evidence="5" id="KW-0433">Leucine-rich repeat</keyword>
<gene>
    <name evidence="14" type="ORF">TEA_006010</name>
</gene>
<dbReference type="InterPro" id="IPR044974">
    <property type="entry name" value="Disease_R_plants"/>
</dbReference>
<organism evidence="14 15">
    <name type="scientific">Camellia sinensis var. sinensis</name>
    <name type="common">China tea</name>
    <dbReference type="NCBI Taxonomy" id="542762"/>
    <lineage>
        <taxon>Eukaryota</taxon>
        <taxon>Viridiplantae</taxon>
        <taxon>Streptophyta</taxon>
        <taxon>Embryophyta</taxon>
        <taxon>Tracheophyta</taxon>
        <taxon>Spermatophyta</taxon>
        <taxon>Magnoliopsida</taxon>
        <taxon>eudicotyledons</taxon>
        <taxon>Gunneridae</taxon>
        <taxon>Pentapetalae</taxon>
        <taxon>asterids</taxon>
        <taxon>Ericales</taxon>
        <taxon>Theaceae</taxon>
        <taxon>Camellia</taxon>
    </lineage>
</organism>